<accession>A0A6N8FF45</accession>
<evidence type="ECO:0008006" key="3">
    <source>
        <dbReference type="Google" id="ProtNLM"/>
    </source>
</evidence>
<protein>
    <recommendedName>
        <fullName evidence="3">MSHA biogenesis protein MshK</fullName>
    </recommendedName>
</protein>
<comment type="caution">
    <text evidence="1">The sequence shown here is derived from an EMBL/GenBank/DDBJ whole genome shotgun (WGS) entry which is preliminary data.</text>
</comment>
<sequence>MLLDFKPSSLIVGLCFILASMPILADKIHDPTLPKINLNLPDNGAMPATSNENLSLQGIVNKKGTKMAIMSGQLHQLGDVVNGFKISQINNNNIVLLKSGSQKRLYVYEK</sequence>
<dbReference type="EMBL" id="WOCD01000003">
    <property type="protein sequence ID" value="MUH72871.1"/>
    <property type="molecule type" value="Genomic_DNA"/>
</dbReference>
<reference evidence="1 2" key="1">
    <citation type="submission" date="2019-11" db="EMBL/GenBank/DDBJ databases">
        <title>P. haliotis isolates from Z. marina roots.</title>
        <authorList>
            <person name="Cohen M."/>
            <person name="Jospin G."/>
            <person name="Eisen J.A."/>
            <person name="Coil D.A."/>
        </authorList>
    </citation>
    <scope>NUCLEOTIDE SEQUENCE [LARGE SCALE GENOMIC DNA]</scope>
    <source>
        <strain evidence="1 2">UCD-MCMsp1aY</strain>
    </source>
</reference>
<dbReference type="AlphaFoldDB" id="A0A6N8FF45"/>
<gene>
    <name evidence="1" type="ORF">GNP35_10395</name>
</gene>
<evidence type="ECO:0000313" key="1">
    <source>
        <dbReference type="EMBL" id="MUH72871.1"/>
    </source>
</evidence>
<evidence type="ECO:0000313" key="2">
    <source>
        <dbReference type="Proteomes" id="UP000439994"/>
    </source>
</evidence>
<proteinExistence type="predicted"/>
<dbReference type="RefSeq" id="WP_155696016.1">
    <property type="nucleotide sequence ID" value="NZ_BAAAFQ010000004.1"/>
</dbReference>
<keyword evidence="2" id="KW-1185">Reference proteome</keyword>
<name>A0A6N8FF45_9GAMM</name>
<dbReference type="Proteomes" id="UP000439994">
    <property type="component" value="Unassembled WGS sequence"/>
</dbReference>
<organism evidence="1 2">
    <name type="scientific">Psychrosphaera haliotis</name>
    <dbReference type="NCBI Taxonomy" id="555083"/>
    <lineage>
        <taxon>Bacteria</taxon>
        <taxon>Pseudomonadati</taxon>
        <taxon>Pseudomonadota</taxon>
        <taxon>Gammaproteobacteria</taxon>
        <taxon>Alteromonadales</taxon>
        <taxon>Pseudoalteromonadaceae</taxon>
        <taxon>Psychrosphaera</taxon>
    </lineage>
</organism>
<dbReference type="OrthoDB" id="5917619at2"/>